<evidence type="ECO:0000256" key="1">
    <source>
        <dbReference type="ARBA" id="ARBA00023242"/>
    </source>
</evidence>
<dbReference type="Gene3D" id="3.30.710.10">
    <property type="entry name" value="Potassium Channel Kv1.1, Chain A"/>
    <property type="match status" value="1"/>
</dbReference>
<evidence type="ECO:0000259" key="5">
    <source>
        <dbReference type="PROSITE" id="PS50157"/>
    </source>
</evidence>
<evidence type="ECO:0000256" key="3">
    <source>
        <dbReference type="SAM" id="MobiDB-lite"/>
    </source>
</evidence>
<sequence length="410" mass="46448">MVKEARMGAHQQFCLRWNDFHTNISAAFVSLREDEEFVDITLACEGKQVKAHKMVLSACSPYFKSLLTGNPCQHPIVFLKDVTFANLKLILDFMYHGEVNVPHSELGTFIKIAKALKVKGLAQDEKKNESESHIEACSPLSTREPSDPGLAARLRQEVDNAPDTHITAESPPPKRLRRHSREPTNFTEEANEMVQGDNREYSVKNESLDLTDANADFLISDDTKNIKQETDDNSEEREFVSNNSETINQNQSAMQTSQKPFGSFLHDIGQIPDFLPHGATFNPRPPVFLPERVQGLVPRIMTLSGLSMPQDVASLNASKERDGRLECPHCDKRLKGDWSLQQHIEDIHTVHLSTYECNICQKQYKTQNSLKVHVSKYHNRNRQYAIPVGSNQAEQIPIAPHHETSRANRF</sequence>
<dbReference type="Pfam" id="PF00096">
    <property type="entry name" value="zf-C2H2"/>
    <property type="match status" value="1"/>
</dbReference>
<evidence type="ECO:0008006" key="8">
    <source>
        <dbReference type="Google" id="ProtNLM"/>
    </source>
</evidence>
<dbReference type="SUPFAM" id="SSF54695">
    <property type="entry name" value="POZ domain"/>
    <property type="match status" value="1"/>
</dbReference>
<dbReference type="PROSITE" id="PS50097">
    <property type="entry name" value="BTB"/>
    <property type="match status" value="1"/>
</dbReference>
<protein>
    <recommendedName>
        <fullName evidence="8">Broad-complex</fullName>
    </recommendedName>
</protein>
<dbReference type="InterPro" id="IPR011333">
    <property type="entry name" value="SKP1/BTB/POZ_sf"/>
</dbReference>
<dbReference type="GO" id="GO:0006357">
    <property type="term" value="P:regulation of transcription by RNA polymerase II"/>
    <property type="evidence" value="ECO:0007669"/>
    <property type="project" value="TreeGrafter"/>
</dbReference>
<dbReference type="InterPro" id="IPR013087">
    <property type="entry name" value="Znf_C2H2_type"/>
</dbReference>
<dbReference type="InterPro" id="IPR000210">
    <property type="entry name" value="BTB/POZ_dom"/>
</dbReference>
<comment type="caution">
    <text evidence="6">The sequence shown here is derived from an EMBL/GenBank/DDBJ whole genome shotgun (WGS) entry which is preliminary data.</text>
</comment>
<organism evidence="6 7">
    <name type="scientific">Meganyctiphanes norvegica</name>
    <name type="common">Northern krill</name>
    <name type="synonym">Thysanopoda norvegica</name>
    <dbReference type="NCBI Taxonomy" id="48144"/>
    <lineage>
        <taxon>Eukaryota</taxon>
        <taxon>Metazoa</taxon>
        <taxon>Ecdysozoa</taxon>
        <taxon>Arthropoda</taxon>
        <taxon>Crustacea</taxon>
        <taxon>Multicrustacea</taxon>
        <taxon>Malacostraca</taxon>
        <taxon>Eumalacostraca</taxon>
        <taxon>Eucarida</taxon>
        <taxon>Euphausiacea</taxon>
        <taxon>Euphausiidae</taxon>
        <taxon>Meganyctiphanes</taxon>
    </lineage>
</organism>
<evidence type="ECO:0000313" key="7">
    <source>
        <dbReference type="Proteomes" id="UP001497623"/>
    </source>
</evidence>
<dbReference type="Gene3D" id="3.30.160.60">
    <property type="entry name" value="Classic Zinc Finger"/>
    <property type="match status" value="1"/>
</dbReference>
<dbReference type="AlphaFoldDB" id="A0AAV2QL56"/>
<dbReference type="EMBL" id="CAXKWB010008281">
    <property type="protein sequence ID" value="CAL4090532.1"/>
    <property type="molecule type" value="Genomic_DNA"/>
</dbReference>
<dbReference type="GO" id="GO:0048513">
    <property type="term" value="P:animal organ development"/>
    <property type="evidence" value="ECO:0007669"/>
    <property type="project" value="UniProtKB-ARBA"/>
</dbReference>
<dbReference type="SUPFAM" id="SSF57667">
    <property type="entry name" value="beta-beta-alpha zinc fingers"/>
    <property type="match status" value="1"/>
</dbReference>
<feature type="compositionally biased region" description="Basic and acidic residues" evidence="3">
    <location>
        <begin position="123"/>
        <end position="134"/>
    </location>
</feature>
<dbReference type="SMART" id="SM00225">
    <property type="entry name" value="BTB"/>
    <property type="match status" value="1"/>
</dbReference>
<keyword evidence="7" id="KW-1185">Reference proteome</keyword>
<feature type="domain" description="BTB" evidence="4">
    <location>
        <begin position="38"/>
        <end position="103"/>
    </location>
</feature>
<dbReference type="GO" id="GO:0005634">
    <property type="term" value="C:nucleus"/>
    <property type="evidence" value="ECO:0007669"/>
    <property type="project" value="TreeGrafter"/>
</dbReference>
<dbReference type="InterPro" id="IPR051095">
    <property type="entry name" value="Dros_DevTransReg"/>
</dbReference>
<dbReference type="InterPro" id="IPR036236">
    <property type="entry name" value="Znf_C2H2_sf"/>
</dbReference>
<evidence type="ECO:0000259" key="4">
    <source>
        <dbReference type="PROSITE" id="PS50097"/>
    </source>
</evidence>
<accession>A0AAV2QL56</accession>
<dbReference type="PROSITE" id="PS00028">
    <property type="entry name" value="ZINC_FINGER_C2H2_1"/>
    <property type="match status" value="2"/>
</dbReference>
<keyword evidence="2" id="KW-0862">Zinc</keyword>
<feature type="region of interest" description="Disordered" evidence="3">
    <location>
        <begin position="123"/>
        <end position="185"/>
    </location>
</feature>
<gene>
    <name evidence="6" type="ORF">MNOR_LOCUS14047</name>
</gene>
<reference evidence="6 7" key="1">
    <citation type="submission" date="2024-05" db="EMBL/GenBank/DDBJ databases">
        <authorList>
            <person name="Wallberg A."/>
        </authorList>
    </citation>
    <scope>NUCLEOTIDE SEQUENCE [LARGE SCALE GENOMIC DNA]</scope>
</reference>
<dbReference type="GO" id="GO:0008270">
    <property type="term" value="F:zinc ion binding"/>
    <property type="evidence" value="ECO:0007669"/>
    <property type="project" value="UniProtKB-KW"/>
</dbReference>
<dbReference type="Proteomes" id="UP001497623">
    <property type="component" value="Unassembled WGS sequence"/>
</dbReference>
<keyword evidence="1" id="KW-0539">Nucleus</keyword>
<keyword evidence="2" id="KW-0479">Metal-binding</keyword>
<dbReference type="GO" id="GO:0003006">
    <property type="term" value="P:developmental process involved in reproduction"/>
    <property type="evidence" value="ECO:0007669"/>
    <property type="project" value="UniProtKB-ARBA"/>
</dbReference>
<dbReference type="CDD" id="cd18315">
    <property type="entry name" value="BTB_POZ_BAB-like"/>
    <property type="match status" value="1"/>
</dbReference>
<feature type="domain" description="C2H2-type" evidence="5">
    <location>
        <begin position="355"/>
        <end position="383"/>
    </location>
</feature>
<keyword evidence="2" id="KW-0863">Zinc-finger</keyword>
<dbReference type="PANTHER" id="PTHR23110:SF99">
    <property type="entry name" value="BROAD-COMPLEX CORE PROTEIN ISOFORM 6"/>
    <property type="match status" value="1"/>
</dbReference>
<evidence type="ECO:0000256" key="2">
    <source>
        <dbReference type="PROSITE-ProRule" id="PRU00042"/>
    </source>
</evidence>
<proteinExistence type="predicted"/>
<evidence type="ECO:0000313" key="6">
    <source>
        <dbReference type="EMBL" id="CAL4090532.1"/>
    </source>
</evidence>
<dbReference type="PANTHER" id="PTHR23110">
    <property type="entry name" value="BTB DOMAIN TRANSCRIPTION FACTOR"/>
    <property type="match status" value="1"/>
</dbReference>
<dbReference type="GO" id="GO:0048666">
    <property type="term" value="P:neuron development"/>
    <property type="evidence" value="ECO:0007669"/>
    <property type="project" value="UniProtKB-ARBA"/>
</dbReference>
<dbReference type="PROSITE" id="PS50157">
    <property type="entry name" value="ZINC_FINGER_C2H2_2"/>
    <property type="match status" value="1"/>
</dbReference>
<name>A0AAV2QL56_MEGNR</name>
<dbReference type="Pfam" id="PF00651">
    <property type="entry name" value="BTB"/>
    <property type="match status" value="1"/>
</dbReference>
<dbReference type="SMART" id="SM00355">
    <property type="entry name" value="ZnF_C2H2"/>
    <property type="match status" value="2"/>
</dbReference>